<dbReference type="Proteomes" id="UP000237000">
    <property type="component" value="Unassembled WGS sequence"/>
</dbReference>
<dbReference type="EMBL" id="JXTC01000491">
    <property type="protein sequence ID" value="PON50053.1"/>
    <property type="molecule type" value="Genomic_DNA"/>
</dbReference>
<feature type="non-terminal residue" evidence="2">
    <location>
        <position position="1"/>
    </location>
</feature>
<reference evidence="3" key="1">
    <citation type="submission" date="2016-06" db="EMBL/GenBank/DDBJ databases">
        <title>Parallel loss of symbiosis genes in relatives of nitrogen-fixing non-legume Parasponia.</title>
        <authorList>
            <person name="Van Velzen R."/>
            <person name="Holmer R."/>
            <person name="Bu F."/>
            <person name="Rutten L."/>
            <person name="Van Zeijl A."/>
            <person name="Liu W."/>
            <person name="Santuari L."/>
            <person name="Cao Q."/>
            <person name="Sharma T."/>
            <person name="Shen D."/>
            <person name="Roswanjaya Y."/>
            <person name="Wardhani T."/>
            <person name="Kalhor M.S."/>
            <person name="Jansen J."/>
            <person name="Van den Hoogen J."/>
            <person name="Gungor B."/>
            <person name="Hartog M."/>
            <person name="Hontelez J."/>
            <person name="Verver J."/>
            <person name="Yang W.-C."/>
            <person name="Schijlen E."/>
            <person name="Repin R."/>
            <person name="Schilthuizen M."/>
            <person name="Schranz E."/>
            <person name="Heidstra R."/>
            <person name="Miyata K."/>
            <person name="Fedorova E."/>
            <person name="Kohlen W."/>
            <person name="Bisseling T."/>
            <person name="Smit S."/>
            <person name="Geurts R."/>
        </authorList>
    </citation>
    <scope>NUCLEOTIDE SEQUENCE [LARGE SCALE GENOMIC DNA]</scope>
    <source>
        <strain evidence="3">cv. RG33-2</strain>
    </source>
</reference>
<feature type="compositionally biased region" description="Acidic residues" evidence="1">
    <location>
        <begin position="71"/>
        <end position="82"/>
    </location>
</feature>
<evidence type="ECO:0000313" key="2">
    <source>
        <dbReference type="EMBL" id="PON50053.1"/>
    </source>
</evidence>
<comment type="caution">
    <text evidence="2">The sequence shown here is derived from an EMBL/GenBank/DDBJ whole genome shotgun (WGS) entry which is preliminary data.</text>
</comment>
<keyword evidence="3" id="KW-1185">Reference proteome</keyword>
<sequence length="187" mass="20576">QYGTSPILGQTSGLKFRTSFINLGQAGGRKPKKKEDFRAGRIRKWNEYINSEEGQAAGKDSSWSESSSENFESDPEALEVQDENPLIVREEGKEAGLEGLRLLKGNSETGDGEDVENVQKKGIDETAKVISEKVDNKISLHYEDVRIGKASFTWAELQEALNSSNVEIIPKEMEVKKKEGGGGGTVR</sequence>
<name>A0A2P5BMR4_TREOI</name>
<dbReference type="InParanoid" id="A0A2P5BMR4"/>
<dbReference type="AlphaFoldDB" id="A0A2P5BMR4"/>
<feature type="region of interest" description="Disordered" evidence="1">
    <location>
        <begin position="49"/>
        <end position="84"/>
    </location>
</feature>
<organism evidence="2 3">
    <name type="scientific">Trema orientale</name>
    <name type="common">Charcoal tree</name>
    <name type="synonym">Celtis orientalis</name>
    <dbReference type="NCBI Taxonomy" id="63057"/>
    <lineage>
        <taxon>Eukaryota</taxon>
        <taxon>Viridiplantae</taxon>
        <taxon>Streptophyta</taxon>
        <taxon>Embryophyta</taxon>
        <taxon>Tracheophyta</taxon>
        <taxon>Spermatophyta</taxon>
        <taxon>Magnoliopsida</taxon>
        <taxon>eudicotyledons</taxon>
        <taxon>Gunneridae</taxon>
        <taxon>Pentapetalae</taxon>
        <taxon>rosids</taxon>
        <taxon>fabids</taxon>
        <taxon>Rosales</taxon>
        <taxon>Cannabaceae</taxon>
        <taxon>Trema</taxon>
    </lineage>
</organism>
<evidence type="ECO:0000256" key="1">
    <source>
        <dbReference type="SAM" id="MobiDB-lite"/>
    </source>
</evidence>
<feature type="compositionally biased region" description="Low complexity" evidence="1">
    <location>
        <begin position="61"/>
        <end position="70"/>
    </location>
</feature>
<gene>
    <name evidence="2" type="ORF">TorRG33x02_315730</name>
</gene>
<evidence type="ECO:0000313" key="3">
    <source>
        <dbReference type="Proteomes" id="UP000237000"/>
    </source>
</evidence>
<proteinExistence type="predicted"/>
<accession>A0A2P5BMR4</accession>
<protein>
    <submittedName>
        <fullName evidence="2">Uncharacterized protein</fullName>
    </submittedName>
</protein>